<feature type="transmembrane region" description="Helical" evidence="1">
    <location>
        <begin position="32"/>
        <end position="52"/>
    </location>
</feature>
<dbReference type="OrthoDB" id="202254at2157"/>
<sequence>MRDSQPSDTIKERVGSQWSRFRLALQLDAGRLSLTAIGSVVFFVFLMMLAAADATPLRAAMSSKDPVETTMQAYVGSLITGVTLVVTISQLVISQENGPLGDQRDRMKGALTFRRDVEPFLGTTSPPEPSSFLRALIDASQKKAADLKDVIANDRDSELQGHISRFVESLTQNAEAVNNELEGAQFGRYQVVKFGLDFNYSWKIYQARRLRDEHTDQLSDDEKQAFDDLIEVLTFFGPAREHIKTLFFEWELIELSRYMIYASIPALGVAVATLAFLDPGSFPGTTLRIDNMYWVFNGAVTLTTVPFLLLATYILRLVTIARRTLAIGPFILRETGRADEIG</sequence>
<keyword evidence="1" id="KW-1133">Transmembrane helix</keyword>
<keyword evidence="1" id="KW-0812">Transmembrane</keyword>
<evidence type="ECO:0000313" key="3">
    <source>
        <dbReference type="Proteomes" id="UP000282322"/>
    </source>
</evidence>
<proteinExistence type="predicted"/>
<dbReference type="InterPro" id="IPR058278">
    <property type="entry name" value="DUF7972"/>
</dbReference>
<evidence type="ECO:0000313" key="2">
    <source>
        <dbReference type="EMBL" id="RRJ32023.1"/>
    </source>
</evidence>
<feature type="transmembrane region" description="Helical" evidence="1">
    <location>
        <begin position="258"/>
        <end position="277"/>
    </location>
</feature>
<comment type="caution">
    <text evidence="2">The sequence shown here is derived from an EMBL/GenBank/DDBJ whole genome shotgun (WGS) entry which is preliminary data.</text>
</comment>
<dbReference type="EMBL" id="RRCH01000011">
    <property type="protein sequence ID" value="RRJ32023.1"/>
    <property type="molecule type" value="Genomic_DNA"/>
</dbReference>
<keyword evidence="1" id="KW-0472">Membrane</keyword>
<protein>
    <recommendedName>
        <fullName evidence="4">DUF4239 domain-containing protein</fullName>
    </recommendedName>
</protein>
<feature type="transmembrane region" description="Helical" evidence="1">
    <location>
        <begin position="72"/>
        <end position="93"/>
    </location>
</feature>
<organism evidence="2 3">
    <name type="scientific">Halocatena pleomorpha</name>
    <dbReference type="NCBI Taxonomy" id="1785090"/>
    <lineage>
        <taxon>Archaea</taxon>
        <taxon>Methanobacteriati</taxon>
        <taxon>Methanobacteriota</taxon>
        <taxon>Stenosarchaea group</taxon>
        <taxon>Halobacteria</taxon>
        <taxon>Halobacteriales</taxon>
        <taxon>Natronomonadaceae</taxon>
        <taxon>Halocatena</taxon>
    </lineage>
</organism>
<reference evidence="2 3" key="1">
    <citation type="submission" date="2018-11" db="EMBL/GenBank/DDBJ databases">
        <title>Taxonoimc description of Halomarina strain SPP-AMP-1.</title>
        <authorList>
            <person name="Pal Y."/>
            <person name="Srinivasana K."/>
            <person name="Verma A."/>
            <person name="Kumar P."/>
        </authorList>
    </citation>
    <scope>NUCLEOTIDE SEQUENCE [LARGE SCALE GENOMIC DNA]</scope>
    <source>
        <strain evidence="2 3">SPP-AMP-1</strain>
    </source>
</reference>
<name>A0A3P3RHV8_9EURY</name>
<feature type="transmembrane region" description="Helical" evidence="1">
    <location>
        <begin position="292"/>
        <end position="315"/>
    </location>
</feature>
<accession>A0A3P3RHV8</accession>
<evidence type="ECO:0008006" key="4">
    <source>
        <dbReference type="Google" id="ProtNLM"/>
    </source>
</evidence>
<keyword evidence="3" id="KW-1185">Reference proteome</keyword>
<dbReference type="Proteomes" id="UP000282322">
    <property type="component" value="Unassembled WGS sequence"/>
</dbReference>
<dbReference type="Pfam" id="PF25927">
    <property type="entry name" value="DUF7972"/>
    <property type="match status" value="1"/>
</dbReference>
<gene>
    <name evidence="2" type="ORF">EIK79_05710</name>
</gene>
<evidence type="ECO:0000256" key="1">
    <source>
        <dbReference type="SAM" id="Phobius"/>
    </source>
</evidence>
<dbReference type="RefSeq" id="WP_124954163.1">
    <property type="nucleotide sequence ID" value="NZ_RRCH01000011.1"/>
</dbReference>
<dbReference type="AlphaFoldDB" id="A0A3P3RHV8"/>